<protein>
    <submittedName>
        <fullName evidence="2">Uncharacterized protein</fullName>
    </submittedName>
</protein>
<keyword evidence="3" id="KW-1185">Reference proteome</keyword>
<gene>
    <name evidence="2" type="ORF">BDD21_4696</name>
</gene>
<evidence type="ECO:0000313" key="2">
    <source>
        <dbReference type="EMBL" id="RKT47141.1"/>
    </source>
</evidence>
<accession>A0A495VCK9</accession>
<reference evidence="2 3" key="1">
    <citation type="submission" date="2018-10" db="EMBL/GenBank/DDBJ databases">
        <title>Genomic Encyclopedia of Archaeal and Bacterial Type Strains, Phase II (KMG-II): from individual species to whole genera.</title>
        <authorList>
            <person name="Goeker M."/>
        </authorList>
    </citation>
    <scope>NUCLEOTIDE SEQUENCE [LARGE SCALE GENOMIC DNA]</scope>
    <source>
        <strain evidence="2 3">DSM 235</strain>
    </source>
</reference>
<feature type="signal peptide" evidence="1">
    <location>
        <begin position="1"/>
        <end position="26"/>
    </location>
</feature>
<comment type="caution">
    <text evidence="2">The sequence shown here is derived from an EMBL/GenBank/DDBJ whole genome shotgun (WGS) entry which is preliminary data.</text>
</comment>
<dbReference type="EMBL" id="RBXL01000001">
    <property type="protein sequence ID" value="RKT47141.1"/>
    <property type="molecule type" value="Genomic_DNA"/>
</dbReference>
<keyword evidence="1" id="KW-0732">Signal</keyword>
<feature type="chain" id="PRO_5019835621" evidence="1">
    <location>
        <begin position="27"/>
        <end position="129"/>
    </location>
</feature>
<evidence type="ECO:0000313" key="3">
    <source>
        <dbReference type="Proteomes" id="UP000274556"/>
    </source>
</evidence>
<dbReference type="AlphaFoldDB" id="A0A495VCK9"/>
<name>A0A495VCK9_9GAMM</name>
<evidence type="ECO:0000256" key="1">
    <source>
        <dbReference type="SAM" id="SignalP"/>
    </source>
</evidence>
<proteinExistence type="predicted"/>
<organism evidence="2 3">
    <name type="scientific">Thiocapsa rosea</name>
    <dbReference type="NCBI Taxonomy" id="69360"/>
    <lineage>
        <taxon>Bacteria</taxon>
        <taxon>Pseudomonadati</taxon>
        <taxon>Pseudomonadota</taxon>
        <taxon>Gammaproteobacteria</taxon>
        <taxon>Chromatiales</taxon>
        <taxon>Chromatiaceae</taxon>
        <taxon>Thiocapsa</taxon>
    </lineage>
</organism>
<dbReference type="Proteomes" id="UP000274556">
    <property type="component" value="Unassembled WGS sequence"/>
</dbReference>
<sequence length="129" mass="14107">MVNRMPNGRRPLLSFLGLLLWGNMVAASDCPAPPGVAPAPYPTAVIADYVLGCMVANGQSLETIRRCSCSFDFIAAAIPYDDYETIETLMRMQQIEGSGRNTAFKGAPWAKQAIARFKEVQAESTLRCF</sequence>